<gene>
    <name evidence="2" type="ORF">R0137_01895</name>
</gene>
<keyword evidence="3" id="KW-1185">Reference proteome</keyword>
<dbReference type="EMBL" id="CP136865">
    <property type="protein sequence ID" value="WOJ97334.1"/>
    <property type="molecule type" value="Genomic_DNA"/>
</dbReference>
<organism evidence="2 3">
    <name type="scientific">Congregibacter brevis</name>
    <dbReference type="NCBI Taxonomy" id="3081201"/>
    <lineage>
        <taxon>Bacteria</taxon>
        <taxon>Pseudomonadati</taxon>
        <taxon>Pseudomonadota</taxon>
        <taxon>Gammaproteobacteria</taxon>
        <taxon>Cellvibrionales</taxon>
        <taxon>Halieaceae</taxon>
        <taxon>Congregibacter</taxon>
    </lineage>
</organism>
<evidence type="ECO:0000256" key="1">
    <source>
        <dbReference type="SAM" id="MobiDB-lite"/>
    </source>
</evidence>
<dbReference type="NCBIfam" id="TIGR03643">
    <property type="entry name" value="TIGR03643 family protein"/>
    <property type="match status" value="1"/>
</dbReference>
<sequence>MARVGDRPVTLTRKPEPPADSSDWVIWAAWADRVSFDEIRERTGLDEQAVIKIMRRELKPASFRRWRKRASGQVTKHRKRFMQLREMSR</sequence>
<dbReference type="InterPro" id="IPR019882">
    <property type="entry name" value="CHP03643"/>
</dbReference>
<dbReference type="Pfam" id="PF10985">
    <property type="entry name" value="DUF2805"/>
    <property type="match status" value="1"/>
</dbReference>
<reference evidence="2 3" key="1">
    <citation type="submission" date="2023-10" db="EMBL/GenBank/DDBJ databases">
        <title>Two novel species belonging to the OM43/NOR5 clade.</title>
        <authorList>
            <person name="Park M."/>
        </authorList>
    </citation>
    <scope>NUCLEOTIDE SEQUENCE [LARGE SCALE GENOMIC DNA]</scope>
    <source>
        <strain evidence="2 3">IMCC45268</strain>
    </source>
</reference>
<proteinExistence type="predicted"/>
<feature type="region of interest" description="Disordered" evidence="1">
    <location>
        <begin position="1"/>
        <end position="20"/>
    </location>
</feature>
<evidence type="ECO:0000313" key="2">
    <source>
        <dbReference type="EMBL" id="WOJ97334.1"/>
    </source>
</evidence>
<evidence type="ECO:0000313" key="3">
    <source>
        <dbReference type="Proteomes" id="UP001626549"/>
    </source>
</evidence>
<name>A0ABZ0IET4_9GAMM</name>
<dbReference type="Proteomes" id="UP001626549">
    <property type="component" value="Chromosome"/>
</dbReference>
<dbReference type="RefSeq" id="WP_407328115.1">
    <property type="nucleotide sequence ID" value="NZ_CP136865.1"/>
</dbReference>
<protein>
    <submittedName>
        <fullName evidence="2">TIGR03643 family protein</fullName>
    </submittedName>
</protein>
<accession>A0ABZ0IET4</accession>